<keyword evidence="1" id="KW-0489">Methyltransferase</keyword>
<keyword evidence="1" id="KW-0808">Transferase</keyword>
<proteinExistence type="predicted"/>
<gene>
    <name evidence="1" type="ORF">SAMN05660236_3535</name>
</gene>
<dbReference type="OrthoDB" id="3826968at2"/>
<dbReference type="Proteomes" id="UP000190961">
    <property type="component" value="Unassembled WGS sequence"/>
</dbReference>
<name>A0A1T5LMD3_9BACT</name>
<dbReference type="InterPro" id="IPR029063">
    <property type="entry name" value="SAM-dependent_MTases_sf"/>
</dbReference>
<dbReference type="RefSeq" id="WP_079688047.1">
    <property type="nucleotide sequence ID" value="NZ_FUZU01000002.1"/>
</dbReference>
<keyword evidence="2" id="KW-1185">Reference proteome</keyword>
<evidence type="ECO:0000313" key="2">
    <source>
        <dbReference type="Proteomes" id="UP000190961"/>
    </source>
</evidence>
<dbReference type="Gene3D" id="3.40.50.150">
    <property type="entry name" value="Vaccinia Virus protein VP39"/>
    <property type="match status" value="1"/>
</dbReference>
<reference evidence="1 2" key="1">
    <citation type="submission" date="2017-02" db="EMBL/GenBank/DDBJ databases">
        <authorList>
            <person name="Peterson S.W."/>
        </authorList>
    </citation>
    <scope>NUCLEOTIDE SEQUENCE [LARGE SCALE GENOMIC DNA]</scope>
    <source>
        <strain evidence="1 2">DSM 25262</strain>
    </source>
</reference>
<accession>A0A1T5LMD3</accession>
<evidence type="ECO:0000313" key="1">
    <source>
        <dbReference type="EMBL" id="SKC77203.1"/>
    </source>
</evidence>
<dbReference type="GO" id="GO:0032259">
    <property type="term" value="P:methylation"/>
    <property type="evidence" value="ECO:0007669"/>
    <property type="project" value="UniProtKB-KW"/>
</dbReference>
<dbReference type="EMBL" id="FUZU01000002">
    <property type="protein sequence ID" value="SKC77203.1"/>
    <property type="molecule type" value="Genomic_DNA"/>
</dbReference>
<dbReference type="InterPro" id="IPR008884">
    <property type="entry name" value="TylF_MeTrfase"/>
</dbReference>
<dbReference type="PANTHER" id="PTHR40036">
    <property type="entry name" value="MACROCIN O-METHYLTRANSFERASE"/>
    <property type="match status" value="1"/>
</dbReference>
<dbReference type="SUPFAM" id="SSF53335">
    <property type="entry name" value="S-adenosyl-L-methionine-dependent methyltransferases"/>
    <property type="match status" value="1"/>
</dbReference>
<protein>
    <submittedName>
        <fullName evidence="1">O-methyltransferase</fullName>
    </submittedName>
</protein>
<dbReference type="GO" id="GO:0008168">
    <property type="term" value="F:methyltransferase activity"/>
    <property type="evidence" value="ECO:0007669"/>
    <property type="project" value="UniProtKB-KW"/>
</dbReference>
<sequence length="232" mass="26893">MDKSLIKKALQLGGVDIRRYNKEFDSYAKMYEKYNRYTMIHQEHFALNLELCNAFKNIQGHYVECGVWRGGMSAAIAEVLGKEKDIHLFDSFEGLPPVKDIDGKEAIAWQQDTTSPGYYNNCAAEESFAHEAMKLAQHSRYKTYRGWFENTLPAYEKHPISILRLDGDWYDSIKTCLDNLFPYVVEGGIVILDDYYTWDGCTKAVHDYLSAVHSPSRIYQWRNTIGYIIKKN</sequence>
<dbReference type="PANTHER" id="PTHR40036:SF1">
    <property type="entry name" value="MACROCIN O-METHYLTRANSFERASE"/>
    <property type="match status" value="1"/>
</dbReference>
<organism evidence="1 2">
    <name type="scientific">Ohtaekwangia koreensis</name>
    <dbReference type="NCBI Taxonomy" id="688867"/>
    <lineage>
        <taxon>Bacteria</taxon>
        <taxon>Pseudomonadati</taxon>
        <taxon>Bacteroidota</taxon>
        <taxon>Cytophagia</taxon>
        <taxon>Cytophagales</taxon>
        <taxon>Fulvivirgaceae</taxon>
        <taxon>Ohtaekwangia</taxon>
    </lineage>
</organism>
<dbReference type="Pfam" id="PF05711">
    <property type="entry name" value="TylF"/>
    <property type="match status" value="1"/>
</dbReference>
<dbReference type="AlphaFoldDB" id="A0A1T5LMD3"/>
<dbReference type="STRING" id="688867.SAMN05660236_3535"/>